<sequence>MNEDPRAIATRLTELDDVTGVWAVAGRRLEAGDAAFVAGLGIAMWQRHGQDANPPWQYRSAFDHVLRLLALAPGRIDEALRLMAVTIDRRRARYAASLLASAHSADELTQVFRGPASDELRACVRQESILRSAEIGHPWNAPWHPLAWLPPALTPLEGRPGLPSYHVNGGSRDTPGLAVTPARRSGTAQPARATTTEAESTAIGTAVANWAEGSNGRIEARTFALDAELPPDALPATLVSLGLKSYHKPKSSPGPCSATQAWQQLFLAASGGGAYNDGDYGAYGRLFAWQSVAALVGAPPETPASEVEAMALASSWHWFAGTTKWFDDVAWDIGLAVVSPDRRRLAVLAATDTD</sequence>
<dbReference type="Pfam" id="PF19681">
    <property type="entry name" value="DUF6183"/>
    <property type="match status" value="1"/>
</dbReference>
<dbReference type="Proteomes" id="UP000219612">
    <property type="component" value="Unassembled WGS sequence"/>
</dbReference>
<accession>A0A285KEZ6</accession>
<name>A0A285KEZ6_9ACTN</name>
<keyword evidence="3" id="KW-1185">Reference proteome</keyword>
<evidence type="ECO:0000256" key="1">
    <source>
        <dbReference type="SAM" id="MobiDB-lite"/>
    </source>
</evidence>
<evidence type="ECO:0000313" key="3">
    <source>
        <dbReference type="Proteomes" id="UP000219612"/>
    </source>
</evidence>
<proteinExistence type="predicted"/>
<organism evidence="2 3">
    <name type="scientific">Paractinoplanes atraurantiacus</name>
    <dbReference type="NCBI Taxonomy" id="1036182"/>
    <lineage>
        <taxon>Bacteria</taxon>
        <taxon>Bacillati</taxon>
        <taxon>Actinomycetota</taxon>
        <taxon>Actinomycetes</taxon>
        <taxon>Micromonosporales</taxon>
        <taxon>Micromonosporaceae</taxon>
        <taxon>Paractinoplanes</taxon>
    </lineage>
</organism>
<dbReference type="AlphaFoldDB" id="A0A285KEZ6"/>
<evidence type="ECO:0000313" key="2">
    <source>
        <dbReference type="EMBL" id="SNY71168.1"/>
    </source>
</evidence>
<dbReference type="InterPro" id="IPR045756">
    <property type="entry name" value="DUF6183"/>
</dbReference>
<protein>
    <submittedName>
        <fullName evidence="2">Uncharacterized protein</fullName>
    </submittedName>
</protein>
<dbReference type="RefSeq" id="WP_097328532.1">
    <property type="nucleotide sequence ID" value="NZ_OBDY01000039.1"/>
</dbReference>
<dbReference type="EMBL" id="OBDY01000039">
    <property type="protein sequence ID" value="SNY71168.1"/>
    <property type="molecule type" value="Genomic_DNA"/>
</dbReference>
<reference evidence="2 3" key="1">
    <citation type="submission" date="2017-09" db="EMBL/GenBank/DDBJ databases">
        <authorList>
            <person name="Ehlers B."/>
            <person name="Leendertz F.H."/>
        </authorList>
    </citation>
    <scope>NUCLEOTIDE SEQUENCE [LARGE SCALE GENOMIC DNA]</scope>
    <source>
        <strain evidence="2 3">CGMCC 4.6857</strain>
    </source>
</reference>
<dbReference type="OrthoDB" id="3872040at2"/>
<gene>
    <name evidence="2" type="ORF">SAMN05421748_13941</name>
</gene>
<feature type="region of interest" description="Disordered" evidence="1">
    <location>
        <begin position="169"/>
        <end position="199"/>
    </location>
</feature>